<dbReference type="InterPro" id="IPR017853">
    <property type="entry name" value="GH"/>
</dbReference>
<dbReference type="SUPFAM" id="SSF51011">
    <property type="entry name" value="Glycosyl hydrolase domain"/>
    <property type="match status" value="1"/>
</dbReference>
<protein>
    <submittedName>
        <fullName evidence="6">Glycogen debranching protein GlgX</fullName>
    </submittedName>
</protein>
<dbReference type="Gene3D" id="2.60.40.10">
    <property type="entry name" value="Immunoglobulins"/>
    <property type="match status" value="1"/>
</dbReference>
<dbReference type="Gene3D" id="2.60.40.1180">
    <property type="entry name" value="Golgi alpha-mannosidase II"/>
    <property type="match status" value="1"/>
</dbReference>
<dbReference type="InterPro" id="IPR004193">
    <property type="entry name" value="Glyco_hydro_13_N"/>
</dbReference>
<evidence type="ECO:0000256" key="4">
    <source>
        <dbReference type="SAM" id="MobiDB-lite"/>
    </source>
</evidence>
<reference evidence="6 7" key="1">
    <citation type="journal article" date="2022" name="Environ. Microbiol. Rep.">
        <title>Eco-phylogenetic analyses reveal divergent evolution of vitamin B12 metabolism in the marine bacterial family 'Psychromonadaceae'.</title>
        <authorList>
            <person name="Jin X."/>
            <person name="Yang Y."/>
            <person name="Cao H."/>
            <person name="Gao B."/>
            <person name="Zhao Z."/>
        </authorList>
    </citation>
    <scope>NUCLEOTIDE SEQUENCE [LARGE SCALE GENOMIC DNA]</scope>
    <source>
        <strain evidence="6 7">MKS20</strain>
    </source>
</reference>
<organism evidence="6 7">
    <name type="scientific">Motilimonas cestriensis</name>
    <dbReference type="NCBI Taxonomy" id="2742685"/>
    <lineage>
        <taxon>Bacteria</taxon>
        <taxon>Pseudomonadati</taxon>
        <taxon>Pseudomonadota</taxon>
        <taxon>Gammaproteobacteria</taxon>
        <taxon>Alteromonadales</taxon>
        <taxon>Alteromonadales genera incertae sedis</taxon>
        <taxon>Motilimonas</taxon>
    </lineage>
</organism>
<dbReference type="RefSeq" id="WP_233054361.1">
    <property type="nucleotide sequence ID" value="NZ_JAIMJA010000023.1"/>
</dbReference>
<dbReference type="NCBIfam" id="TIGR02100">
    <property type="entry name" value="glgX_debranch"/>
    <property type="match status" value="1"/>
</dbReference>
<evidence type="ECO:0000256" key="2">
    <source>
        <dbReference type="ARBA" id="ARBA00022801"/>
    </source>
</evidence>
<keyword evidence="2" id="KW-0378">Hydrolase</keyword>
<gene>
    <name evidence="6" type="primary">glgX</name>
    <name evidence="6" type="ORF">K6Y31_18180</name>
</gene>
<dbReference type="Proteomes" id="UP001201273">
    <property type="component" value="Unassembled WGS sequence"/>
</dbReference>
<accession>A0ABS8WEM9</accession>
<comment type="caution">
    <text evidence="6">The sequence shown here is derived from an EMBL/GenBank/DDBJ whole genome shotgun (WGS) entry which is preliminary data.</text>
</comment>
<dbReference type="SUPFAM" id="SSF51445">
    <property type="entry name" value="(Trans)glycosidases"/>
    <property type="match status" value="1"/>
</dbReference>
<keyword evidence="7" id="KW-1185">Reference proteome</keyword>
<dbReference type="Gene3D" id="3.20.20.80">
    <property type="entry name" value="Glycosidases"/>
    <property type="match status" value="1"/>
</dbReference>
<comment type="similarity">
    <text evidence="1">Belongs to the glycosyl hydrolase 13 family.</text>
</comment>
<dbReference type="InterPro" id="IPR013783">
    <property type="entry name" value="Ig-like_fold"/>
</dbReference>
<dbReference type="EMBL" id="JAIMJA010000023">
    <property type="protein sequence ID" value="MCE2596715.1"/>
    <property type="molecule type" value="Genomic_DNA"/>
</dbReference>
<evidence type="ECO:0000256" key="3">
    <source>
        <dbReference type="ARBA" id="ARBA00023295"/>
    </source>
</evidence>
<dbReference type="PANTHER" id="PTHR43002">
    <property type="entry name" value="GLYCOGEN DEBRANCHING ENZYME"/>
    <property type="match status" value="1"/>
</dbReference>
<proteinExistence type="inferred from homology"/>
<dbReference type="InterPro" id="IPR011837">
    <property type="entry name" value="Glycogen_debranch_GlgX"/>
</dbReference>
<feature type="domain" description="Glycosyl hydrolase family 13 catalytic" evidence="5">
    <location>
        <begin position="160"/>
        <end position="570"/>
    </location>
</feature>
<evidence type="ECO:0000313" key="6">
    <source>
        <dbReference type="EMBL" id="MCE2596715.1"/>
    </source>
</evidence>
<sequence>MSLVSSQYAPQACKPREHHFLQSEGRILPLGADLTDTGCNFSIYSNSCRIWLLLFDDNNQEITRFKLIEKRGKFWSTFIQGVKAGQNYGYLVESDNPTIHNKLLIDPYAKALNQALEWRPEIERPNNHCWVAKSVVVDDSFDWQGVEKPKLKDSDVILYELHVKGFTWLNPQVPVELRGTYLGLSHPSVIAHLTSLGVKSVQIMPVASFMAEPRLMDLNLTNYWGYNPINFFAPDPRYAINDAVVEFKTMVRQFHAAGIEVILDVVFNHTAEGGDGGPVLSYKGLAENSYYYFDNMDNADLPKRHANFTGCGNTVNLDLPWTLKLTLDALRYWSSEMQVDGFRFDLAVTLARERGCFEPYSAFFKALFQDPTLSQVRLIAEPWDIGPGGYRLGQFPSNWYECNDRYRDNIRAFWRGDSGQIAEFATRILGSRDIFPKNKRSIHSSINYLCYHDGFTLEDLVSYENRHNQANGENSRDGHGHNLSSNGGVEGPSFDSRVKQSRAQLKRNLIATLFLSQGTPHFLGGDEIGRTQQGNNNAYCQDNEISWVDWNLDSVKQAELAFTKQMIQLRLQSSVFSQLSLVDDGFQLHTDAVEARWYHPDGHFMQKSQWHSATAQVLQLELESSEEHWLLVFNASEYDVSVEFPTIKANLVNWQLVMDTSLNDGMLMQSNQVMPKLGTSFAHSIMLLSAKEFIPD</sequence>
<dbReference type="InterPro" id="IPR006047">
    <property type="entry name" value="GH13_cat_dom"/>
</dbReference>
<evidence type="ECO:0000256" key="1">
    <source>
        <dbReference type="ARBA" id="ARBA00008061"/>
    </source>
</evidence>
<dbReference type="InterPro" id="IPR014756">
    <property type="entry name" value="Ig_E-set"/>
</dbReference>
<keyword evidence="3" id="KW-0326">Glycosidase</keyword>
<name>A0ABS8WEM9_9GAMM</name>
<dbReference type="Pfam" id="PF00128">
    <property type="entry name" value="Alpha-amylase"/>
    <property type="match status" value="1"/>
</dbReference>
<evidence type="ECO:0000259" key="5">
    <source>
        <dbReference type="SMART" id="SM00642"/>
    </source>
</evidence>
<feature type="region of interest" description="Disordered" evidence="4">
    <location>
        <begin position="468"/>
        <end position="497"/>
    </location>
</feature>
<dbReference type="InterPro" id="IPR013780">
    <property type="entry name" value="Glyco_hydro_b"/>
</dbReference>
<dbReference type="InterPro" id="IPR044505">
    <property type="entry name" value="GlgX_Isoamylase_N_E_set"/>
</dbReference>
<dbReference type="CDD" id="cd02856">
    <property type="entry name" value="E_set_GDE_Isoamylase_N"/>
    <property type="match status" value="1"/>
</dbReference>
<evidence type="ECO:0000313" key="7">
    <source>
        <dbReference type="Proteomes" id="UP001201273"/>
    </source>
</evidence>
<dbReference type="CDD" id="cd11326">
    <property type="entry name" value="AmyAc_Glg_debranch"/>
    <property type="match status" value="1"/>
</dbReference>
<dbReference type="SUPFAM" id="SSF81296">
    <property type="entry name" value="E set domains"/>
    <property type="match status" value="1"/>
</dbReference>
<dbReference type="SMART" id="SM00642">
    <property type="entry name" value="Aamy"/>
    <property type="match status" value="1"/>
</dbReference>
<dbReference type="Pfam" id="PF02922">
    <property type="entry name" value="CBM_48"/>
    <property type="match status" value="1"/>
</dbReference>